<reference evidence="1" key="1">
    <citation type="submission" date="2021-02" db="EMBL/GenBank/DDBJ databases">
        <authorList>
            <person name="Dougan E. K."/>
            <person name="Rhodes N."/>
            <person name="Thang M."/>
            <person name="Chan C."/>
        </authorList>
    </citation>
    <scope>NUCLEOTIDE SEQUENCE</scope>
</reference>
<accession>A0A813L1M1</accession>
<dbReference type="AlphaFoldDB" id="A0A813L1M1"/>
<evidence type="ECO:0000313" key="2">
    <source>
        <dbReference type="Proteomes" id="UP000626109"/>
    </source>
</evidence>
<comment type="caution">
    <text evidence="1">The sequence shown here is derived from an EMBL/GenBank/DDBJ whole genome shotgun (WGS) entry which is preliminary data.</text>
</comment>
<name>A0A813L1M1_POLGL</name>
<sequence length="708" mass="79204">ASDQVLAEEAGNVQVRSFMLSIAAESGTGLGALVGSLVGGDDDELAGAEVWIVEAKLSVEAASAQADGLPTLHAGLEKPISRDNSIQVPSAEAIPETLTVLYDCWRDGLAFVELRLKVASSASGNGTDVCFRWSKVCKTGFSDIAIQHDDEVAFPATDGVEPRLMDPEGVIEPVTKLSLTSSGIMRMRPPTVSSQQKFLTVELRGPYFGGADDSPSFEVDSNPVEFSVLYTCESDGLADIILTFEQAMRRALRVPFVDPADLPQAEFEELVKVEDAEDQAARHPDAGALCGSTMPILEELLWQTAWRELPPSDFLLDPPMPPQEKHKSFNEPTCNFQCVHMFDKVRRCFGLVKRYEKAMGQRFDWVVRSRPDVFWNAASGVRRLHHLRAPGIYVSSGTGIMTVKDVFQAVPRRFATQIFEQIFDRCLVGTDIGRKTWICCTWLELHCQRKGIRIYRLPLRFDLVRLPTSSREHYDIDNHWRWQVKLKRFMAPSSVFVLGQADEEKWKDMPGLPGRVTQAKRVTTVADSSACTAHSGYLVNLRFKIDQEYLFQTDSSFRFGVWRHRRQIPLTGLAGKNSMFHVNASQFLHRRIIPRDHTYEYQEVQDINLHTPVYMIPGDCVFWSVSTNSPALPSSPLPEKREERRTVLAFDSEEAPTSLHGLLASGRLSTCSRYDGCPALAGPFLPAPSLPHSFAFTMFRRRTASVIK</sequence>
<proteinExistence type="predicted"/>
<gene>
    <name evidence="1" type="ORF">PGLA2088_LOCUS38704</name>
</gene>
<feature type="non-terminal residue" evidence="1">
    <location>
        <position position="708"/>
    </location>
</feature>
<organism evidence="1 2">
    <name type="scientific">Polarella glacialis</name>
    <name type="common">Dinoflagellate</name>
    <dbReference type="NCBI Taxonomy" id="89957"/>
    <lineage>
        <taxon>Eukaryota</taxon>
        <taxon>Sar</taxon>
        <taxon>Alveolata</taxon>
        <taxon>Dinophyceae</taxon>
        <taxon>Suessiales</taxon>
        <taxon>Suessiaceae</taxon>
        <taxon>Polarella</taxon>
    </lineage>
</organism>
<protein>
    <submittedName>
        <fullName evidence="1">Uncharacterized protein</fullName>
    </submittedName>
</protein>
<dbReference type="EMBL" id="CAJNNW010032842">
    <property type="protein sequence ID" value="CAE8715698.1"/>
    <property type="molecule type" value="Genomic_DNA"/>
</dbReference>
<dbReference type="Proteomes" id="UP000626109">
    <property type="component" value="Unassembled WGS sequence"/>
</dbReference>
<evidence type="ECO:0000313" key="1">
    <source>
        <dbReference type="EMBL" id="CAE8715698.1"/>
    </source>
</evidence>